<dbReference type="GO" id="GO:0008509">
    <property type="term" value="F:monoatomic anion transmembrane transporter activity"/>
    <property type="evidence" value="ECO:0007669"/>
    <property type="project" value="InterPro"/>
</dbReference>
<proteinExistence type="inferred from homology"/>
<evidence type="ECO:0000256" key="6">
    <source>
        <dbReference type="ARBA" id="ARBA00022692"/>
    </source>
</evidence>
<feature type="transmembrane region" description="Helical" evidence="11">
    <location>
        <begin position="367"/>
        <end position="385"/>
    </location>
</feature>
<dbReference type="SUPFAM" id="SSF55804">
    <property type="entry name" value="Phoshotransferase/anion transport protein"/>
    <property type="match status" value="1"/>
</dbReference>
<dbReference type="GO" id="GO:0015701">
    <property type="term" value="P:bicarbonate transport"/>
    <property type="evidence" value="ECO:0007669"/>
    <property type="project" value="TreeGrafter"/>
</dbReference>
<name>A0A915KTP9_ROMCU</name>
<comment type="subcellular location">
    <subcellularLocation>
        <location evidence="1">Cell membrane</location>
        <topology evidence="1">Multi-pass membrane protein</topology>
    </subcellularLocation>
</comment>
<dbReference type="InterPro" id="IPR011531">
    <property type="entry name" value="HCO3_transpt-like_TM_dom"/>
</dbReference>
<dbReference type="GO" id="GO:0051453">
    <property type="term" value="P:regulation of intracellular pH"/>
    <property type="evidence" value="ECO:0007669"/>
    <property type="project" value="TreeGrafter"/>
</dbReference>
<keyword evidence="9 11" id="KW-0472">Membrane</keyword>
<dbReference type="PANTHER" id="PTHR11453:SF47">
    <property type="entry name" value="ANION EXCHANGE PROTEIN"/>
    <property type="match status" value="1"/>
</dbReference>
<evidence type="ECO:0000256" key="4">
    <source>
        <dbReference type="ARBA" id="ARBA00022475"/>
    </source>
</evidence>
<dbReference type="InterPro" id="IPR016152">
    <property type="entry name" value="PTrfase/Anion_transptr"/>
</dbReference>
<dbReference type="InterPro" id="IPR003020">
    <property type="entry name" value="HCO3_transpt_euk"/>
</dbReference>
<dbReference type="PRINTS" id="PR01231">
    <property type="entry name" value="HCO3TRNSPORT"/>
</dbReference>
<keyword evidence="7 11" id="KW-1133">Transmembrane helix</keyword>
<evidence type="ECO:0000313" key="15">
    <source>
        <dbReference type="WBParaSite" id="nRc.2.0.1.t40973-RA"/>
    </source>
</evidence>
<organism evidence="14 15">
    <name type="scientific">Romanomermis culicivorax</name>
    <name type="common">Nematode worm</name>
    <dbReference type="NCBI Taxonomy" id="13658"/>
    <lineage>
        <taxon>Eukaryota</taxon>
        <taxon>Metazoa</taxon>
        <taxon>Ecdysozoa</taxon>
        <taxon>Nematoda</taxon>
        <taxon>Enoplea</taxon>
        <taxon>Dorylaimia</taxon>
        <taxon>Mermithida</taxon>
        <taxon>Mermithoidea</taxon>
        <taxon>Mermithidae</taxon>
        <taxon>Romanomermis</taxon>
    </lineage>
</organism>
<accession>A0A915KTP9</accession>
<dbReference type="Gene3D" id="3.40.930.10">
    <property type="entry name" value="Mannitol-specific EII, Chain A"/>
    <property type="match status" value="1"/>
</dbReference>
<feature type="transmembrane region" description="Helical" evidence="11">
    <location>
        <begin position="510"/>
        <end position="531"/>
    </location>
</feature>
<dbReference type="Pfam" id="PF07565">
    <property type="entry name" value="Band_3_cyto"/>
    <property type="match status" value="1"/>
</dbReference>
<comment type="similarity">
    <text evidence="2">Belongs to the anion exchanger (TC 2.A.31) family.</text>
</comment>
<evidence type="ECO:0000256" key="3">
    <source>
        <dbReference type="ARBA" id="ARBA00022448"/>
    </source>
</evidence>
<evidence type="ECO:0000256" key="1">
    <source>
        <dbReference type="ARBA" id="ARBA00004651"/>
    </source>
</evidence>
<evidence type="ECO:0000256" key="2">
    <source>
        <dbReference type="ARBA" id="ARBA00010993"/>
    </source>
</evidence>
<evidence type="ECO:0000313" key="14">
    <source>
        <dbReference type="Proteomes" id="UP000887565"/>
    </source>
</evidence>
<dbReference type="OMA" id="HAISGTI"/>
<evidence type="ECO:0000259" key="13">
    <source>
        <dbReference type="Pfam" id="PF07565"/>
    </source>
</evidence>
<evidence type="ECO:0000256" key="10">
    <source>
        <dbReference type="ARBA" id="ARBA00049347"/>
    </source>
</evidence>
<dbReference type="InterPro" id="IPR001717">
    <property type="entry name" value="Anion_exchange"/>
</dbReference>
<feature type="transmembrane region" description="Helical" evidence="11">
    <location>
        <begin position="440"/>
        <end position="458"/>
    </location>
</feature>
<evidence type="ECO:0000256" key="8">
    <source>
        <dbReference type="ARBA" id="ARBA00023065"/>
    </source>
</evidence>
<protein>
    <submittedName>
        <fullName evidence="15">Anion exchange protein</fullName>
    </submittedName>
</protein>
<dbReference type="GO" id="GO:0005886">
    <property type="term" value="C:plasma membrane"/>
    <property type="evidence" value="ECO:0007669"/>
    <property type="project" value="UniProtKB-SubCell"/>
</dbReference>
<evidence type="ECO:0000256" key="11">
    <source>
        <dbReference type="SAM" id="Phobius"/>
    </source>
</evidence>
<keyword evidence="4" id="KW-1003">Cell membrane</keyword>
<reference evidence="15" key="1">
    <citation type="submission" date="2022-11" db="UniProtKB">
        <authorList>
            <consortium name="WormBaseParasite"/>
        </authorList>
    </citation>
    <scope>IDENTIFICATION</scope>
</reference>
<keyword evidence="3" id="KW-0813">Transport</keyword>
<feature type="domain" description="Band 3 cytoplasmic" evidence="13">
    <location>
        <begin position="23"/>
        <end position="145"/>
    </location>
</feature>
<feature type="domain" description="Bicarbonate transporter-like transmembrane" evidence="12">
    <location>
        <begin position="479"/>
        <end position="635"/>
    </location>
</feature>
<dbReference type="AlphaFoldDB" id="A0A915KTP9"/>
<feature type="transmembrane region" description="Helical" evidence="11">
    <location>
        <begin position="335"/>
        <end position="355"/>
    </location>
</feature>
<evidence type="ECO:0000256" key="7">
    <source>
        <dbReference type="ARBA" id="ARBA00022989"/>
    </source>
</evidence>
<comment type="catalytic activity">
    <reaction evidence="10">
        <text>hydrogencarbonate(in) + chloride(out) = hydrogencarbonate(out) + chloride(in)</text>
        <dbReference type="Rhea" id="RHEA:72363"/>
        <dbReference type="ChEBI" id="CHEBI:17544"/>
        <dbReference type="ChEBI" id="CHEBI:17996"/>
    </reaction>
</comment>
<dbReference type="PANTHER" id="PTHR11453">
    <property type="entry name" value="ANION EXCHANGE PROTEIN"/>
    <property type="match status" value="1"/>
</dbReference>
<keyword evidence="6 11" id="KW-0812">Transmembrane</keyword>
<keyword evidence="5" id="KW-0039">Anion exchange</keyword>
<dbReference type="Gene3D" id="1.10.287.570">
    <property type="entry name" value="Helical hairpin bin"/>
    <property type="match status" value="1"/>
</dbReference>
<feature type="transmembrane region" description="Helical" evidence="11">
    <location>
        <begin position="292"/>
        <end position="315"/>
    </location>
</feature>
<feature type="domain" description="Bicarbonate transporter-like transmembrane" evidence="12">
    <location>
        <begin position="221"/>
        <end position="469"/>
    </location>
</feature>
<evidence type="ECO:0000256" key="9">
    <source>
        <dbReference type="ARBA" id="ARBA00023136"/>
    </source>
</evidence>
<keyword evidence="8" id="KW-0406">Ion transport</keyword>
<dbReference type="InterPro" id="IPR013769">
    <property type="entry name" value="Band3_cytoplasmic_dom"/>
</dbReference>
<sequence>MAPSGHHHSSLQLAHSLVVGSCSRKSSNENFLSDESDFVTTEIFVADIPQKFLKEELFLMLRLPNPLFMPELTGQSGLLYFLILFIGPMDGCPKERHEMGRVMATLMADKNFHRLTLLASKKEDLTEGIDHFLGCSTLIPPGKIDDRSLFSPENLPTPSETMSTKRKSNFSSKISEISELKSELLNHDVTETSVNCSKEKRKIGVSTIERMAESPFDKTGRSFGGLVRDFKNRLPFYADDFSSAFNFQCLTSILFIFFANFAVAVAMGEALSEKTNGLLGVTEVLVSHAISGTIWALFSGQPLCIVAAVGPFLVFESSLCQFCDSINLDYLSVRFWTGIWTFGFMLLMAMIEAPTVMRYLTRFTEDIYTAFIAAIFVWEGGKFVYDEFRSHPLSYLDTYCEKSSFNCSSSTNATSANFNETAFRARKWQNNVRLADQPDTAFLSLILFVMTFLLAFGLKRLRTSIYCGRTLSPLRDHDLKHVNIKPSFDLTSPEKRGWFVRPLGTRQQPLPLYMLFASMIPAFLASVVIFAQTEIVEILLSKEERRLRKPGGFHLDLVVNGVVVLIASVLGVQWLTPAAVQSLSHAASLTVMKRAAPGETPEIHYVIEQRVTLLIIALLHDFHTYDDERFKHCPCPIGRADFFQQFF</sequence>
<evidence type="ECO:0000259" key="12">
    <source>
        <dbReference type="Pfam" id="PF00955"/>
    </source>
</evidence>
<evidence type="ECO:0000256" key="5">
    <source>
        <dbReference type="ARBA" id="ARBA00022681"/>
    </source>
</evidence>
<dbReference type="WBParaSite" id="nRc.2.0.1.t40973-RA">
    <property type="protein sequence ID" value="nRc.2.0.1.t40973-RA"/>
    <property type="gene ID" value="nRc.2.0.1.g40973"/>
</dbReference>
<feature type="transmembrane region" description="Helical" evidence="11">
    <location>
        <begin position="250"/>
        <end position="271"/>
    </location>
</feature>
<feature type="transmembrane region" description="Helical" evidence="11">
    <location>
        <begin position="551"/>
        <end position="575"/>
    </location>
</feature>
<dbReference type="Proteomes" id="UP000887565">
    <property type="component" value="Unplaced"/>
</dbReference>
<dbReference type="PRINTS" id="PR00165">
    <property type="entry name" value="ANIONEXCHNGR"/>
</dbReference>
<keyword evidence="14" id="KW-1185">Reference proteome</keyword>
<dbReference type="Pfam" id="PF00955">
    <property type="entry name" value="HCO3_cotransp"/>
    <property type="match status" value="2"/>
</dbReference>
<dbReference type="GO" id="GO:0005452">
    <property type="term" value="F:solute:inorganic anion antiporter activity"/>
    <property type="evidence" value="ECO:0007669"/>
    <property type="project" value="InterPro"/>
</dbReference>